<dbReference type="AlphaFoldDB" id="A0A0G0U9H0"/>
<dbReference type="InterPro" id="IPR007374">
    <property type="entry name" value="ASCH_domain"/>
</dbReference>
<organism evidence="2 3">
    <name type="scientific">Candidatus Woesebacteria bacterium GW2011_GWF1_40_24</name>
    <dbReference type="NCBI Taxonomy" id="1618601"/>
    <lineage>
        <taxon>Bacteria</taxon>
        <taxon>Candidatus Woeseibacteriota</taxon>
    </lineage>
</organism>
<dbReference type="Proteomes" id="UP000034627">
    <property type="component" value="Unassembled WGS sequence"/>
</dbReference>
<evidence type="ECO:0000313" key="2">
    <source>
        <dbReference type="EMBL" id="KKR56135.1"/>
    </source>
</evidence>
<dbReference type="InterPro" id="IPR015947">
    <property type="entry name" value="PUA-like_sf"/>
</dbReference>
<evidence type="ECO:0000259" key="1">
    <source>
        <dbReference type="SMART" id="SM01022"/>
    </source>
</evidence>
<dbReference type="SMART" id="SM01022">
    <property type="entry name" value="ASCH"/>
    <property type="match status" value="1"/>
</dbReference>
<dbReference type="EMBL" id="LBYR01000004">
    <property type="protein sequence ID" value="KKR56135.1"/>
    <property type="molecule type" value="Genomic_DNA"/>
</dbReference>
<accession>A0A0G0U9H0</accession>
<dbReference type="Gene3D" id="2.30.130.30">
    <property type="entry name" value="Hypothetical protein"/>
    <property type="match status" value="1"/>
</dbReference>
<name>A0A0G0U9H0_9BACT</name>
<sequence length="108" mass="12570">MKRVHFAPNLVSLVLSGKKTSTWRLWDDKGLTTGDIVEFANAETRAVFAKAKLTKVIEKPFKELTDEEKAGHEKYINEAELFKTFERYYNKPVSESTPFKIIWFKLVK</sequence>
<proteinExistence type="predicted"/>
<gene>
    <name evidence="2" type="ORF">UT93_C0004G0013</name>
</gene>
<dbReference type="SUPFAM" id="SSF88697">
    <property type="entry name" value="PUA domain-like"/>
    <property type="match status" value="1"/>
</dbReference>
<dbReference type="Pfam" id="PF04266">
    <property type="entry name" value="ASCH"/>
    <property type="match status" value="1"/>
</dbReference>
<evidence type="ECO:0000313" key="3">
    <source>
        <dbReference type="Proteomes" id="UP000034627"/>
    </source>
</evidence>
<reference evidence="2 3" key="1">
    <citation type="journal article" date="2015" name="Nature">
        <title>rRNA introns, odd ribosomes, and small enigmatic genomes across a large radiation of phyla.</title>
        <authorList>
            <person name="Brown C.T."/>
            <person name="Hug L.A."/>
            <person name="Thomas B.C."/>
            <person name="Sharon I."/>
            <person name="Castelle C.J."/>
            <person name="Singh A."/>
            <person name="Wilkins M.J."/>
            <person name="Williams K.H."/>
            <person name="Banfield J.F."/>
        </authorList>
    </citation>
    <scope>NUCLEOTIDE SEQUENCE [LARGE SCALE GENOMIC DNA]</scope>
</reference>
<comment type="caution">
    <text evidence="2">The sequence shown here is derived from an EMBL/GenBank/DDBJ whole genome shotgun (WGS) entry which is preliminary data.</text>
</comment>
<protein>
    <recommendedName>
        <fullName evidence="1">ASCH domain-containing protein</fullName>
    </recommendedName>
</protein>
<feature type="domain" description="ASCH" evidence="1">
    <location>
        <begin position="4"/>
        <end position="108"/>
    </location>
</feature>